<feature type="domain" description="BMC" evidence="4">
    <location>
        <begin position="1"/>
        <end position="69"/>
    </location>
</feature>
<comment type="subcellular location">
    <subcellularLocation>
        <location evidence="1">Bacterial microcompartment</location>
    </subcellularLocation>
</comment>
<dbReference type="PROSITE" id="PS51930">
    <property type="entry name" value="BMC_2"/>
    <property type="match status" value="2"/>
</dbReference>
<protein>
    <recommendedName>
        <fullName evidence="4">BMC domain-containing protein</fullName>
    </recommendedName>
</protein>
<dbReference type="KEGG" id="fwa:DCMF_27405"/>
<dbReference type="PANTHER" id="PTHR33941">
    <property type="entry name" value="PROPANEDIOL UTILIZATION PROTEIN PDUA"/>
    <property type="match status" value="1"/>
</dbReference>
<name>A0A3G1L2E0_FORW1</name>
<dbReference type="InterPro" id="IPR037233">
    <property type="entry name" value="CcmK-like_sf"/>
</dbReference>
<evidence type="ECO:0000259" key="4">
    <source>
        <dbReference type="PROSITE" id="PS51930"/>
    </source>
</evidence>
<dbReference type="InterPro" id="IPR050575">
    <property type="entry name" value="BMC_shell"/>
</dbReference>
<evidence type="ECO:0000256" key="3">
    <source>
        <dbReference type="PROSITE-ProRule" id="PRU01278"/>
    </source>
</evidence>
<dbReference type="EMBL" id="CP017634">
    <property type="protein sequence ID" value="ATW28953.1"/>
    <property type="molecule type" value="Genomic_DNA"/>
</dbReference>
<proteinExistence type="inferred from homology"/>
<dbReference type="InterPro" id="IPR000249">
    <property type="entry name" value="BMC_dom"/>
</dbReference>
<sequence length="162" mass="16745">MATDVMLKQGNVELLQATVLCPGKFIALVSGDVGAVRESVENGYDFDAPFAISKFILPNAHPSILPALTATTTTEVKGSLGLIETVDAASAVIAGDVAAKAAPIHLIEIRLARGMGGKAFVFLCGELPAVEMALNTASHHLAGEGVIIATSVISSPHPRLKF</sequence>
<dbReference type="AlphaFoldDB" id="A0A3G1L2E0"/>
<dbReference type="InterPro" id="IPR044872">
    <property type="entry name" value="CcmK/CsoS1_BMC"/>
</dbReference>
<accession>A0A3G1L2E0</accession>
<dbReference type="Gene3D" id="3.30.70.1710">
    <property type="match status" value="2"/>
</dbReference>
<gene>
    <name evidence="5" type="ORF">DCMF_27405</name>
</gene>
<evidence type="ECO:0000313" key="6">
    <source>
        <dbReference type="Proteomes" id="UP000323521"/>
    </source>
</evidence>
<reference evidence="5 6" key="1">
    <citation type="submission" date="2016-10" db="EMBL/GenBank/DDBJ databases">
        <title>Complete Genome Sequence of Peptococcaceae strain DCMF.</title>
        <authorList>
            <person name="Edwards R.J."/>
            <person name="Holland S.I."/>
            <person name="Deshpande N.P."/>
            <person name="Wong Y.K."/>
            <person name="Ertan H."/>
            <person name="Manefield M."/>
            <person name="Russell T.L."/>
            <person name="Lee M.J."/>
        </authorList>
    </citation>
    <scope>NUCLEOTIDE SEQUENCE [LARGE SCALE GENOMIC DNA]</scope>
    <source>
        <strain evidence="5 6">DCMF</strain>
    </source>
</reference>
<dbReference type="Proteomes" id="UP000323521">
    <property type="component" value="Chromosome"/>
</dbReference>
<dbReference type="CDD" id="cd07054">
    <property type="entry name" value="BMC_PduT_repeat2"/>
    <property type="match status" value="1"/>
</dbReference>
<dbReference type="PIRSF" id="PIRSF034834">
    <property type="entry name" value="PduT"/>
    <property type="match status" value="1"/>
</dbReference>
<dbReference type="PANTHER" id="PTHR33941:SF11">
    <property type="entry name" value="BACTERIAL MICROCOMPARTMENT SHELL PROTEIN PDUJ"/>
    <property type="match status" value="1"/>
</dbReference>
<dbReference type="SMART" id="SM00877">
    <property type="entry name" value="BMC"/>
    <property type="match status" value="2"/>
</dbReference>
<evidence type="ECO:0000313" key="5">
    <source>
        <dbReference type="EMBL" id="ATW28953.1"/>
    </source>
</evidence>
<dbReference type="SUPFAM" id="SSF143414">
    <property type="entry name" value="CcmK-like"/>
    <property type="match status" value="2"/>
</dbReference>
<evidence type="ECO:0000256" key="2">
    <source>
        <dbReference type="ARBA" id="ARBA00024446"/>
    </source>
</evidence>
<keyword evidence="2" id="KW-1283">Bacterial microcompartment</keyword>
<organism evidence="5 6">
    <name type="scientific">Formimonas warabiya</name>
    <dbReference type="NCBI Taxonomy" id="1761012"/>
    <lineage>
        <taxon>Bacteria</taxon>
        <taxon>Bacillati</taxon>
        <taxon>Bacillota</taxon>
        <taxon>Clostridia</taxon>
        <taxon>Eubacteriales</taxon>
        <taxon>Peptococcaceae</taxon>
        <taxon>Candidatus Formimonas</taxon>
    </lineage>
</organism>
<dbReference type="GO" id="GO:0031469">
    <property type="term" value="C:bacterial microcompartment"/>
    <property type="evidence" value="ECO:0007669"/>
    <property type="project" value="UniProtKB-SubCell"/>
</dbReference>
<comment type="similarity">
    <text evidence="3">Belongs to the bacterial microcompartments protein family.</text>
</comment>
<dbReference type="InterPro" id="IPR011238">
    <property type="entry name" value="Micro_shell_prot_PduT"/>
</dbReference>
<keyword evidence="6" id="KW-1185">Reference proteome</keyword>
<feature type="domain" description="BMC" evidence="4">
    <location>
        <begin position="79"/>
        <end position="162"/>
    </location>
</feature>
<evidence type="ECO:0000256" key="1">
    <source>
        <dbReference type="ARBA" id="ARBA00024322"/>
    </source>
</evidence>
<dbReference type="Pfam" id="PF00936">
    <property type="entry name" value="BMC"/>
    <property type="match status" value="2"/>
</dbReference>